<feature type="compositionally biased region" description="Low complexity" evidence="2">
    <location>
        <begin position="53"/>
        <end position="64"/>
    </location>
</feature>
<dbReference type="InterPro" id="IPR001012">
    <property type="entry name" value="UBX_dom"/>
</dbReference>
<name>A0A2A9NGZ2_9AGAR</name>
<dbReference type="InterPro" id="IPR029071">
    <property type="entry name" value="Ubiquitin-like_domsf"/>
</dbReference>
<keyword evidence="1" id="KW-0175">Coiled coil</keyword>
<dbReference type="GO" id="GO:0036503">
    <property type="term" value="P:ERAD pathway"/>
    <property type="evidence" value="ECO:0007669"/>
    <property type="project" value="TreeGrafter"/>
</dbReference>
<evidence type="ECO:0000259" key="4">
    <source>
        <dbReference type="PROSITE" id="PS50033"/>
    </source>
</evidence>
<dbReference type="CDD" id="cd14273">
    <property type="entry name" value="UBA_TAP-C_like"/>
    <property type="match status" value="1"/>
</dbReference>
<keyword evidence="3" id="KW-0472">Membrane</keyword>
<dbReference type="InterPro" id="IPR036249">
    <property type="entry name" value="Thioredoxin-like_sf"/>
</dbReference>
<feature type="region of interest" description="Disordered" evidence="2">
    <location>
        <begin position="422"/>
        <end position="446"/>
    </location>
</feature>
<dbReference type="Proteomes" id="UP000242287">
    <property type="component" value="Unassembled WGS sequence"/>
</dbReference>
<dbReference type="Gene3D" id="3.40.30.10">
    <property type="entry name" value="Glutaredoxin"/>
    <property type="match status" value="1"/>
</dbReference>
<dbReference type="Pfam" id="PF14555">
    <property type="entry name" value="UBA_4"/>
    <property type="match status" value="1"/>
</dbReference>
<dbReference type="PANTHER" id="PTHR23322">
    <property type="entry name" value="FAS-ASSOCIATED PROTEIN"/>
    <property type="match status" value="1"/>
</dbReference>
<dbReference type="AlphaFoldDB" id="A0A2A9NGZ2"/>
<accession>A0A2A9NGZ2</accession>
<dbReference type="PANTHER" id="PTHR23322:SF1">
    <property type="entry name" value="FAS-ASSOCIATED FACTOR 2"/>
    <property type="match status" value="1"/>
</dbReference>
<evidence type="ECO:0000256" key="3">
    <source>
        <dbReference type="SAM" id="Phobius"/>
    </source>
</evidence>
<feature type="compositionally biased region" description="Polar residues" evidence="2">
    <location>
        <begin position="342"/>
        <end position="361"/>
    </location>
</feature>
<dbReference type="Gene3D" id="3.10.20.90">
    <property type="entry name" value="Phosphatidylinositol 3-kinase Catalytic Subunit, Chain A, domain 1"/>
    <property type="match status" value="1"/>
</dbReference>
<dbReference type="GO" id="GO:0043130">
    <property type="term" value="F:ubiquitin binding"/>
    <property type="evidence" value="ECO:0007669"/>
    <property type="project" value="TreeGrafter"/>
</dbReference>
<dbReference type="SUPFAM" id="SSF54236">
    <property type="entry name" value="Ubiquitin-like"/>
    <property type="match status" value="1"/>
</dbReference>
<dbReference type="InterPro" id="IPR050730">
    <property type="entry name" value="UBX_domain-protein"/>
</dbReference>
<evidence type="ECO:0000313" key="6">
    <source>
        <dbReference type="Proteomes" id="UP000242287"/>
    </source>
</evidence>
<dbReference type="EMBL" id="KZ302057">
    <property type="protein sequence ID" value="PFH48584.1"/>
    <property type="molecule type" value="Genomic_DNA"/>
</dbReference>
<dbReference type="CDD" id="cd01767">
    <property type="entry name" value="UBX"/>
    <property type="match status" value="1"/>
</dbReference>
<dbReference type="GO" id="GO:0005783">
    <property type="term" value="C:endoplasmic reticulum"/>
    <property type="evidence" value="ECO:0007669"/>
    <property type="project" value="TreeGrafter"/>
</dbReference>
<feature type="compositionally biased region" description="Low complexity" evidence="2">
    <location>
        <begin position="326"/>
        <end position="341"/>
    </location>
</feature>
<protein>
    <recommendedName>
        <fullName evidence="4">UBX domain-containing protein</fullName>
    </recommendedName>
</protein>
<dbReference type="SMART" id="SM00594">
    <property type="entry name" value="UAS"/>
    <property type="match status" value="1"/>
</dbReference>
<organism evidence="5 6">
    <name type="scientific">Amanita thiersii Skay4041</name>
    <dbReference type="NCBI Taxonomy" id="703135"/>
    <lineage>
        <taxon>Eukaryota</taxon>
        <taxon>Fungi</taxon>
        <taxon>Dikarya</taxon>
        <taxon>Basidiomycota</taxon>
        <taxon>Agaricomycotina</taxon>
        <taxon>Agaricomycetes</taxon>
        <taxon>Agaricomycetidae</taxon>
        <taxon>Agaricales</taxon>
        <taxon>Pluteineae</taxon>
        <taxon>Amanitaceae</taxon>
        <taxon>Amanita</taxon>
    </lineage>
</organism>
<dbReference type="STRING" id="703135.A0A2A9NGZ2"/>
<reference evidence="5 6" key="1">
    <citation type="submission" date="2014-02" db="EMBL/GenBank/DDBJ databases">
        <title>Transposable element dynamics among asymbiotic and ectomycorrhizal Amanita fungi.</title>
        <authorList>
            <consortium name="DOE Joint Genome Institute"/>
            <person name="Hess J."/>
            <person name="Skrede I."/>
            <person name="Wolfe B."/>
            <person name="LaButti K."/>
            <person name="Ohm R.A."/>
            <person name="Grigoriev I.V."/>
            <person name="Pringle A."/>
        </authorList>
    </citation>
    <scope>NUCLEOTIDE SEQUENCE [LARGE SCALE GENOMIC DNA]</scope>
    <source>
        <strain evidence="5 6">SKay4041</strain>
    </source>
</reference>
<evidence type="ECO:0000256" key="1">
    <source>
        <dbReference type="ARBA" id="ARBA00023054"/>
    </source>
</evidence>
<gene>
    <name evidence="5" type="ORF">AMATHDRAFT_5669</name>
</gene>
<feature type="transmembrane region" description="Helical" evidence="3">
    <location>
        <begin position="109"/>
        <end position="131"/>
    </location>
</feature>
<dbReference type="InterPro" id="IPR006577">
    <property type="entry name" value="UAS"/>
</dbReference>
<sequence>MDALNDDQRYALSQLRELTNGGDDDAAINILESVGWDVQQAANLIFGGATGEASAAGSSTPSSSRPKSRLESLELDDSRQGLLDSDDVTRGYQRQRAAPSTLFIIARPILSLLAVPIHILSSVIRFIFGLLRLPVPQFHLRFTGLNFYRPIRGPRARGLGHGSGPERWIQELEEETGAVCIGRVKNSKPNGGGVGGGVTAASSAMDAGPSNLTARSAAVAGSPIDGLLEDGRKVLPDFSLGTYEEMLRACKREAKIGCVILVSEEHDDVVEFKRSTLTDPTFVKMLYENNIVVWGGDVRDREAWTAAEKLQATTYPFVAFLALQPRRSPPGSSNSSSNSSPTLTILSRHQGRSVPSSGPTSASTLVAQLERNVLPRVMPFLDVLKAADRERQLERQLREEQDRAYREAARKDKERIEAMMRKEREEAEQKRRQEEEREREQERKEALEREIRKKEEERMIWRRWMRRHMVGRTPTGEGEGPLRMAIRLPNGTRLVRRFKADMSLTALYAFVDVQFIPAHLVEDDDPKSIPSASLDRSPESCIETKITSLDNGVNDWWGFHIVNAYPRKEIEWAPGVKLSDVDCLKGGGQVVVELLGINNGRHTQRGQTGIADDDDDGYDTEE</sequence>
<feature type="region of interest" description="Disordered" evidence="2">
    <location>
        <begin position="326"/>
        <end position="361"/>
    </location>
</feature>
<feature type="region of interest" description="Disordered" evidence="2">
    <location>
        <begin position="603"/>
        <end position="622"/>
    </location>
</feature>
<keyword evidence="6" id="KW-1185">Reference proteome</keyword>
<dbReference type="Gene3D" id="1.10.8.10">
    <property type="entry name" value="DNA helicase RuvA subunit, C-terminal domain"/>
    <property type="match status" value="1"/>
</dbReference>
<dbReference type="Pfam" id="PF00789">
    <property type="entry name" value="UBX"/>
    <property type="match status" value="1"/>
</dbReference>
<feature type="region of interest" description="Disordered" evidence="2">
    <location>
        <begin position="53"/>
        <end position="73"/>
    </location>
</feature>
<evidence type="ECO:0000313" key="5">
    <source>
        <dbReference type="EMBL" id="PFH48584.1"/>
    </source>
</evidence>
<dbReference type="SUPFAM" id="SSF52833">
    <property type="entry name" value="Thioredoxin-like"/>
    <property type="match status" value="1"/>
</dbReference>
<dbReference type="PROSITE" id="PS50033">
    <property type="entry name" value="UBX"/>
    <property type="match status" value="1"/>
</dbReference>
<keyword evidence="3" id="KW-0812">Transmembrane</keyword>
<evidence type="ECO:0000256" key="2">
    <source>
        <dbReference type="SAM" id="MobiDB-lite"/>
    </source>
</evidence>
<feature type="compositionally biased region" description="Acidic residues" evidence="2">
    <location>
        <begin position="611"/>
        <end position="622"/>
    </location>
</feature>
<feature type="domain" description="UBX" evidence="4">
    <location>
        <begin position="477"/>
        <end position="582"/>
    </location>
</feature>
<keyword evidence="3" id="KW-1133">Transmembrane helix</keyword>
<dbReference type="OrthoDB" id="1026733at2759"/>
<dbReference type="SMART" id="SM00166">
    <property type="entry name" value="UBX"/>
    <property type="match status" value="1"/>
</dbReference>
<proteinExistence type="predicted"/>